<gene>
    <name evidence="2" type="ORF">ESO86_18425</name>
</gene>
<evidence type="ECO:0000313" key="2">
    <source>
        <dbReference type="EMBL" id="RXZ37419.1"/>
    </source>
</evidence>
<keyword evidence="1" id="KW-0812">Transmembrane</keyword>
<comment type="caution">
    <text evidence="2">The sequence shown here is derived from an EMBL/GenBank/DDBJ whole genome shotgun (WGS) entry which is preliminary data.</text>
</comment>
<reference evidence="2 3" key="1">
    <citation type="submission" date="2019-01" db="EMBL/GenBank/DDBJ databases">
        <authorList>
            <person name="Li J."/>
        </authorList>
    </citation>
    <scope>NUCLEOTIDE SEQUENCE [LARGE SCALE GENOMIC DNA]</scope>
    <source>
        <strain evidence="2 3">CGMCC 4.7180</strain>
    </source>
</reference>
<name>A0A4Q2J4D9_9MICO</name>
<feature type="transmembrane region" description="Helical" evidence="1">
    <location>
        <begin position="63"/>
        <end position="91"/>
    </location>
</feature>
<protein>
    <submittedName>
        <fullName evidence="2">Uncharacterized protein</fullName>
    </submittedName>
</protein>
<dbReference type="Proteomes" id="UP000292881">
    <property type="component" value="Unassembled WGS sequence"/>
</dbReference>
<evidence type="ECO:0000256" key="1">
    <source>
        <dbReference type="SAM" id="Phobius"/>
    </source>
</evidence>
<evidence type="ECO:0000313" key="3">
    <source>
        <dbReference type="Proteomes" id="UP000292881"/>
    </source>
</evidence>
<keyword evidence="1" id="KW-0472">Membrane</keyword>
<accession>A0A4Q2J4D9</accession>
<dbReference type="AlphaFoldDB" id="A0A4Q2J4D9"/>
<organism evidence="2 3">
    <name type="scientific">Agromyces binzhouensis</name>
    <dbReference type="NCBI Taxonomy" id="1817495"/>
    <lineage>
        <taxon>Bacteria</taxon>
        <taxon>Bacillati</taxon>
        <taxon>Actinomycetota</taxon>
        <taxon>Actinomycetes</taxon>
        <taxon>Micrococcales</taxon>
        <taxon>Microbacteriaceae</taxon>
        <taxon>Agromyces</taxon>
    </lineage>
</organism>
<sequence length="98" mass="10353">MIRSLLDRSVLALAALAVAGGAGIWWLVSWRAEAERFWAGLSDRMPTPEEEGMLELYELLPYLLSPAATTAFVAALIGLPIAVGAAAAVIARSRDDAG</sequence>
<proteinExistence type="predicted"/>
<keyword evidence="1" id="KW-1133">Transmembrane helix</keyword>
<dbReference type="EMBL" id="SDPL01000817">
    <property type="protein sequence ID" value="RXZ37419.1"/>
    <property type="molecule type" value="Genomic_DNA"/>
</dbReference>
<keyword evidence="3" id="KW-1185">Reference proteome</keyword>